<dbReference type="RefSeq" id="XP_451035.1">
    <property type="nucleotide sequence ID" value="XM_451035.1"/>
</dbReference>
<sequence length="335" mass="38071">MVKSFYHKPDASLEQKVISNRHKFMNLLQNKSVVFFISTPSHSNVSQYAELLHNISTKNYAYDTQWNSLLRKYDAENLKDCIFCILITDVPDWNSVTDWRRDMVLASELLPTCIPLKDPLKFSFVSDLNACSYFPTDFDFKDIAFASGCSTSVVIDVNDIEDLTRCTQNIRTPNLFITVDEDCNPTIAHTTGNNDMLLLMDLTLATSVVFRDDFGTEDMKLPIIIRADTESKDAIKEFIGAGNVMPRVSGFEIPLNLAHLPSVLPGTSYSYRSDTETEYTYSNCQPKMNKEKTNWLSSLFGIRRDGTVQQPLANTSLEELEQFLNLVFELNNLLT</sequence>
<evidence type="ECO:0000313" key="1">
    <source>
        <dbReference type="EMBL" id="CAH02623.1"/>
    </source>
</evidence>
<gene>
    <name evidence="1" type="ORF">KLLA0_A00825g</name>
</gene>
<dbReference type="AlphaFoldDB" id="Q6CYF4"/>
<reference evidence="1 2" key="1">
    <citation type="journal article" date="2004" name="Nature">
        <title>Genome evolution in yeasts.</title>
        <authorList>
            <consortium name="Genolevures"/>
            <person name="Dujon B."/>
            <person name="Sherman D."/>
            <person name="Fischer G."/>
            <person name="Durrens P."/>
            <person name="Casaregola S."/>
            <person name="Lafontaine I."/>
            <person name="de Montigny J."/>
            <person name="Marck C."/>
            <person name="Neuveglise C."/>
            <person name="Talla E."/>
            <person name="Goffard N."/>
            <person name="Frangeul L."/>
            <person name="Aigle M."/>
            <person name="Anthouard V."/>
            <person name="Babour A."/>
            <person name="Barbe V."/>
            <person name="Barnay S."/>
            <person name="Blanchin S."/>
            <person name="Beckerich J.M."/>
            <person name="Beyne E."/>
            <person name="Bleykasten C."/>
            <person name="Boisrame A."/>
            <person name="Boyer J."/>
            <person name="Cattolico L."/>
            <person name="Confanioleri F."/>
            <person name="de Daruvar A."/>
            <person name="Despons L."/>
            <person name="Fabre E."/>
            <person name="Fairhead C."/>
            <person name="Ferry-Dumazet H."/>
            <person name="Groppi A."/>
            <person name="Hantraye F."/>
            <person name="Hennequin C."/>
            <person name="Jauniaux N."/>
            <person name="Joyet P."/>
            <person name="Kachouri R."/>
            <person name="Kerrest A."/>
            <person name="Koszul R."/>
            <person name="Lemaire M."/>
            <person name="Lesur I."/>
            <person name="Ma L."/>
            <person name="Muller H."/>
            <person name="Nicaud J.M."/>
            <person name="Nikolski M."/>
            <person name="Oztas S."/>
            <person name="Ozier-Kalogeropoulos O."/>
            <person name="Pellenz S."/>
            <person name="Potier S."/>
            <person name="Richard G.F."/>
            <person name="Straub M.L."/>
            <person name="Suleau A."/>
            <person name="Swennene D."/>
            <person name="Tekaia F."/>
            <person name="Wesolowski-Louvel M."/>
            <person name="Westhof E."/>
            <person name="Wirth B."/>
            <person name="Zeniou-Meyer M."/>
            <person name="Zivanovic I."/>
            <person name="Bolotin-Fukuhara M."/>
            <person name="Thierry A."/>
            <person name="Bouchier C."/>
            <person name="Caudron B."/>
            <person name="Scarpelli C."/>
            <person name="Gaillardin C."/>
            <person name="Weissenbach J."/>
            <person name="Wincker P."/>
            <person name="Souciet J.L."/>
        </authorList>
    </citation>
    <scope>NUCLEOTIDE SEQUENCE [LARGE SCALE GENOMIC DNA]</scope>
    <source>
        <strain evidence="2">ATCC 8585 / CBS 2359 / DSM 70799 / NBRC 1267 / NRRL Y-1140 / WM37</strain>
    </source>
</reference>
<accession>Q6CYF4</accession>
<evidence type="ECO:0000313" key="2">
    <source>
        <dbReference type="Proteomes" id="UP000000598"/>
    </source>
</evidence>
<dbReference type="Proteomes" id="UP000000598">
    <property type="component" value="Chromosome A"/>
</dbReference>
<organism evidence="1 2">
    <name type="scientific">Kluyveromyces lactis (strain ATCC 8585 / CBS 2359 / DSM 70799 / NBRC 1267 / NRRL Y-1140 / WM37)</name>
    <name type="common">Yeast</name>
    <name type="synonym">Candida sphaerica</name>
    <dbReference type="NCBI Taxonomy" id="284590"/>
    <lineage>
        <taxon>Eukaryota</taxon>
        <taxon>Fungi</taxon>
        <taxon>Dikarya</taxon>
        <taxon>Ascomycota</taxon>
        <taxon>Saccharomycotina</taxon>
        <taxon>Saccharomycetes</taxon>
        <taxon>Saccharomycetales</taxon>
        <taxon>Saccharomycetaceae</taxon>
        <taxon>Kluyveromyces</taxon>
    </lineage>
</organism>
<name>Q6CYF4_KLULA</name>
<dbReference type="KEGG" id="kla:KLLA0_A00825g"/>
<dbReference type="InParanoid" id="Q6CYF4"/>
<dbReference type="EMBL" id="CR382121">
    <property type="protein sequence ID" value="CAH02623.1"/>
    <property type="molecule type" value="Genomic_DNA"/>
</dbReference>
<proteinExistence type="predicted"/>
<dbReference type="HOGENOM" id="CLU_829150_0_0_1"/>
<protein>
    <submittedName>
        <fullName evidence="1">KLLA0A00825p</fullName>
    </submittedName>
</protein>
<dbReference type="GeneID" id="2896561"/>
<keyword evidence="2" id="KW-1185">Reference proteome</keyword>
<dbReference type="PaxDb" id="284590-Q6CYF4"/>